<dbReference type="GO" id="GO:0009099">
    <property type="term" value="P:L-valine biosynthetic process"/>
    <property type="evidence" value="ECO:0007669"/>
    <property type="project" value="TreeGrafter"/>
</dbReference>
<dbReference type="GO" id="GO:0030976">
    <property type="term" value="F:thiamine pyrophosphate binding"/>
    <property type="evidence" value="ECO:0007669"/>
    <property type="project" value="InterPro"/>
</dbReference>
<dbReference type="GO" id="GO:0005948">
    <property type="term" value="C:acetolactate synthase complex"/>
    <property type="evidence" value="ECO:0007669"/>
    <property type="project" value="TreeGrafter"/>
</dbReference>
<dbReference type="SUPFAM" id="SSF52518">
    <property type="entry name" value="Thiamin diphosphate-binding fold (THDP-binding)"/>
    <property type="match status" value="2"/>
</dbReference>
<dbReference type="EMBL" id="JALIDZ010000003">
    <property type="protein sequence ID" value="MCT8971825.1"/>
    <property type="molecule type" value="Genomic_DNA"/>
</dbReference>
<feature type="domain" description="Thiamine pyrophosphate enzyme N-terminal TPP-binding" evidence="7">
    <location>
        <begin position="16"/>
        <end position="129"/>
    </location>
</feature>
<feature type="domain" description="Thiamine pyrophosphate enzyme TPP-binding" evidence="6">
    <location>
        <begin position="412"/>
        <end position="559"/>
    </location>
</feature>
<dbReference type="Pfam" id="PF00205">
    <property type="entry name" value="TPP_enzyme_M"/>
    <property type="match status" value="1"/>
</dbReference>
<keyword evidence="3 4" id="KW-0786">Thiamine pyrophosphate</keyword>
<dbReference type="Gene3D" id="3.40.50.1220">
    <property type="entry name" value="TPP-binding domain"/>
    <property type="match status" value="1"/>
</dbReference>
<dbReference type="Pfam" id="PF02775">
    <property type="entry name" value="TPP_enzyme_C"/>
    <property type="match status" value="1"/>
</dbReference>
<evidence type="ECO:0000256" key="4">
    <source>
        <dbReference type="RuleBase" id="RU362132"/>
    </source>
</evidence>
<evidence type="ECO:0000256" key="3">
    <source>
        <dbReference type="ARBA" id="ARBA00023052"/>
    </source>
</evidence>
<dbReference type="Pfam" id="PF02776">
    <property type="entry name" value="TPP_enzyme_N"/>
    <property type="match status" value="1"/>
</dbReference>
<comment type="cofactor">
    <cofactor evidence="1">
        <name>thiamine diphosphate</name>
        <dbReference type="ChEBI" id="CHEBI:58937"/>
    </cofactor>
</comment>
<keyword evidence="9" id="KW-1185">Reference proteome</keyword>
<dbReference type="Proteomes" id="UP001320898">
    <property type="component" value="Unassembled WGS sequence"/>
</dbReference>
<organism evidence="8 9">
    <name type="scientific">Microbaculum marinisediminis</name>
    <dbReference type="NCBI Taxonomy" id="2931392"/>
    <lineage>
        <taxon>Bacteria</taxon>
        <taxon>Pseudomonadati</taxon>
        <taxon>Pseudomonadota</taxon>
        <taxon>Alphaproteobacteria</taxon>
        <taxon>Hyphomicrobiales</taxon>
        <taxon>Tepidamorphaceae</taxon>
        <taxon>Microbaculum</taxon>
    </lineage>
</organism>
<dbReference type="RefSeq" id="WP_261615395.1">
    <property type="nucleotide sequence ID" value="NZ_JALIDZ010000003.1"/>
</dbReference>
<dbReference type="NCBIfam" id="NF004772">
    <property type="entry name" value="PRK06112.1"/>
    <property type="match status" value="1"/>
</dbReference>
<dbReference type="InterPro" id="IPR012000">
    <property type="entry name" value="Thiamin_PyroP_enz_cen_dom"/>
</dbReference>
<dbReference type="PANTHER" id="PTHR18968">
    <property type="entry name" value="THIAMINE PYROPHOSPHATE ENZYMES"/>
    <property type="match status" value="1"/>
</dbReference>
<dbReference type="GO" id="GO:0003984">
    <property type="term" value="F:acetolactate synthase activity"/>
    <property type="evidence" value="ECO:0007669"/>
    <property type="project" value="TreeGrafter"/>
</dbReference>
<dbReference type="InterPro" id="IPR029035">
    <property type="entry name" value="DHS-like_NAD/FAD-binding_dom"/>
</dbReference>
<dbReference type="GO" id="GO:0009097">
    <property type="term" value="P:isoleucine biosynthetic process"/>
    <property type="evidence" value="ECO:0007669"/>
    <property type="project" value="TreeGrafter"/>
</dbReference>
<dbReference type="InterPro" id="IPR012001">
    <property type="entry name" value="Thiamin_PyroP_enz_TPP-bd_dom"/>
</dbReference>
<dbReference type="CDD" id="cd07035">
    <property type="entry name" value="TPP_PYR_POX_like"/>
    <property type="match status" value="1"/>
</dbReference>
<dbReference type="PANTHER" id="PTHR18968:SF13">
    <property type="entry name" value="ACETOLACTATE SYNTHASE CATALYTIC SUBUNIT, MITOCHONDRIAL"/>
    <property type="match status" value="1"/>
</dbReference>
<comment type="similarity">
    <text evidence="2 4">Belongs to the TPP enzyme family.</text>
</comment>
<dbReference type="SUPFAM" id="SSF52467">
    <property type="entry name" value="DHS-like NAD/FAD-binding domain"/>
    <property type="match status" value="1"/>
</dbReference>
<dbReference type="GO" id="GO:0000287">
    <property type="term" value="F:magnesium ion binding"/>
    <property type="evidence" value="ECO:0007669"/>
    <property type="project" value="InterPro"/>
</dbReference>
<comment type="caution">
    <text evidence="8">The sequence shown here is derived from an EMBL/GenBank/DDBJ whole genome shotgun (WGS) entry which is preliminary data.</text>
</comment>
<evidence type="ECO:0000256" key="2">
    <source>
        <dbReference type="ARBA" id="ARBA00007812"/>
    </source>
</evidence>
<evidence type="ECO:0000256" key="1">
    <source>
        <dbReference type="ARBA" id="ARBA00001964"/>
    </source>
</evidence>
<evidence type="ECO:0000259" key="6">
    <source>
        <dbReference type="Pfam" id="PF02775"/>
    </source>
</evidence>
<accession>A0AAW5QZY3</accession>
<feature type="domain" description="Thiamine pyrophosphate enzyme central" evidence="5">
    <location>
        <begin position="204"/>
        <end position="344"/>
    </location>
</feature>
<dbReference type="CDD" id="cd00568">
    <property type="entry name" value="TPP_enzymes"/>
    <property type="match status" value="1"/>
</dbReference>
<dbReference type="InterPro" id="IPR000399">
    <property type="entry name" value="TPP-bd_CS"/>
</dbReference>
<evidence type="ECO:0000259" key="5">
    <source>
        <dbReference type="Pfam" id="PF00205"/>
    </source>
</evidence>
<gene>
    <name evidence="8" type="ORF">MUB46_08170</name>
</gene>
<reference evidence="8 9" key="1">
    <citation type="submission" date="2022-04" db="EMBL/GenBank/DDBJ databases">
        <authorList>
            <person name="Ye Y.-Q."/>
            <person name="Du Z.-J."/>
        </authorList>
    </citation>
    <scope>NUCLEOTIDE SEQUENCE [LARGE SCALE GENOMIC DNA]</scope>
    <source>
        <strain evidence="8 9">A6E488</strain>
    </source>
</reference>
<dbReference type="InterPro" id="IPR011766">
    <property type="entry name" value="TPP_enzyme_TPP-bd"/>
</dbReference>
<protein>
    <submittedName>
        <fullName evidence="8">Acetolactate synthase catalytic subunit</fullName>
    </submittedName>
</protein>
<dbReference type="InterPro" id="IPR045229">
    <property type="entry name" value="TPP_enz"/>
</dbReference>
<name>A0AAW5QZY3_9HYPH</name>
<dbReference type="Gene3D" id="3.40.50.970">
    <property type="match status" value="2"/>
</dbReference>
<dbReference type="InterPro" id="IPR029061">
    <property type="entry name" value="THDP-binding"/>
</dbReference>
<dbReference type="PROSITE" id="PS00187">
    <property type="entry name" value="TPP_ENZYMES"/>
    <property type="match status" value="1"/>
</dbReference>
<dbReference type="GO" id="GO:0050660">
    <property type="term" value="F:flavin adenine dinucleotide binding"/>
    <property type="evidence" value="ECO:0007669"/>
    <property type="project" value="TreeGrafter"/>
</dbReference>
<dbReference type="AlphaFoldDB" id="A0AAW5QZY3"/>
<proteinExistence type="inferred from homology"/>
<evidence type="ECO:0000313" key="9">
    <source>
        <dbReference type="Proteomes" id="UP001320898"/>
    </source>
</evidence>
<evidence type="ECO:0000259" key="7">
    <source>
        <dbReference type="Pfam" id="PF02776"/>
    </source>
</evidence>
<sequence length="580" mass="61806">MNAPTFDTTAPGVNSTGAHVFAAALRRHGVEVIFGQSIPSALFLAAPEFGIRQIGYRTENAGAAMADAYARVSHKVPVVTAQNGPAATLLVPGLAEALKASIPIVAIVQDVHRKMTDRNAFQELDHLELFKGVAKWTKRVSEADRIDDYVDMAFVAAVSGRPGPAVLIAPIDLFDEAVGTSKHARQANLGHFPLDRPAADPAAISEAADLLAAAKAPLIIAGGGVHVSGAAEELAALQEAASLPVATTSMGKGAVSEAHPLSVGPVGYFMGTRGRTKFLRPMVEDADVVLLVGNRTNQNGTDSWDLYPRRARYIQIDIDPQEIGRNYEAEVRIVADAKLALKALADALSARDLSRRHGARADIEARIAAGRRAHADEVARVVDMDMTPVRPERLMRDLNAVLRADDIVVADASYSSVWVANFLDAQVAGQRFVTPRGLAGLGWGLPFALGSKVAQPGARVIGVVGDGGFAHVWSELETARRMGLAVTLIVLNNQILGYQKHAEKVIWGDHSDVCDFTAVDHAAIARACGAEGIRIEDPHAFLPALKSALSSEKTTVIDVVTDERAFPPVTLFEGNKRLDY</sequence>
<evidence type="ECO:0000313" key="8">
    <source>
        <dbReference type="EMBL" id="MCT8971825.1"/>
    </source>
</evidence>